<name>A0A7Z2VZI2_9BURK</name>
<dbReference type="SUPFAM" id="SSF53850">
    <property type="entry name" value="Periplasmic binding protein-like II"/>
    <property type="match status" value="1"/>
</dbReference>
<feature type="signal peptide" evidence="1">
    <location>
        <begin position="1"/>
        <end position="28"/>
    </location>
</feature>
<evidence type="ECO:0000313" key="3">
    <source>
        <dbReference type="Proteomes" id="UP000502415"/>
    </source>
</evidence>
<keyword evidence="3" id="KW-1185">Reference proteome</keyword>
<dbReference type="KEGG" id="mfy:HH212_18365"/>
<dbReference type="RefSeq" id="WP_170203785.1">
    <property type="nucleotide sequence ID" value="NZ_CP051685.1"/>
</dbReference>
<evidence type="ECO:0000313" key="2">
    <source>
        <dbReference type="EMBL" id="QJE01747.1"/>
    </source>
</evidence>
<dbReference type="EMBL" id="CP051685">
    <property type="protein sequence ID" value="QJE01747.1"/>
    <property type="molecule type" value="Genomic_DNA"/>
</dbReference>
<keyword evidence="1" id="KW-0732">Signal</keyword>
<dbReference type="Pfam" id="PF12974">
    <property type="entry name" value="Phosphonate-bd"/>
    <property type="match status" value="1"/>
</dbReference>
<protein>
    <submittedName>
        <fullName evidence="2">Phosphate/phosphite/phosphonate ABC transporter substrate-binding protein</fullName>
    </submittedName>
</protein>
<evidence type="ECO:0000256" key="1">
    <source>
        <dbReference type="SAM" id="SignalP"/>
    </source>
</evidence>
<dbReference type="PANTHER" id="PTHR35841">
    <property type="entry name" value="PHOSPHONATES-BINDING PERIPLASMIC PROTEIN"/>
    <property type="match status" value="1"/>
</dbReference>
<accession>A0A7Z2VZI2</accession>
<reference evidence="2 3" key="1">
    <citation type="submission" date="2020-04" db="EMBL/GenBank/DDBJ databases">
        <title>Genome sequencing of novel species.</title>
        <authorList>
            <person name="Heo J."/>
            <person name="Kim S.-J."/>
            <person name="Kim J.-S."/>
            <person name="Hong S.-B."/>
            <person name="Kwon S.-W."/>
        </authorList>
    </citation>
    <scope>NUCLEOTIDE SEQUENCE [LARGE SCALE GENOMIC DNA]</scope>
    <source>
        <strain evidence="2 3">GN2-R2</strain>
    </source>
</reference>
<dbReference type="Gene3D" id="3.40.190.10">
    <property type="entry name" value="Periplasmic binding protein-like II"/>
    <property type="match status" value="2"/>
</dbReference>
<proteinExistence type="predicted"/>
<dbReference type="Proteomes" id="UP000502415">
    <property type="component" value="Chromosome"/>
</dbReference>
<dbReference type="PANTHER" id="PTHR35841:SF1">
    <property type="entry name" value="PHOSPHONATES-BINDING PERIPLASMIC PROTEIN"/>
    <property type="match status" value="1"/>
</dbReference>
<organism evidence="2 3">
    <name type="scientific">Massilia forsythiae</name>
    <dbReference type="NCBI Taxonomy" id="2728020"/>
    <lineage>
        <taxon>Bacteria</taxon>
        <taxon>Pseudomonadati</taxon>
        <taxon>Pseudomonadota</taxon>
        <taxon>Betaproteobacteria</taxon>
        <taxon>Burkholderiales</taxon>
        <taxon>Oxalobacteraceae</taxon>
        <taxon>Telluria group</taxon>
        <taxon>Massilia</taxon>
    </lineage>
</organism>
<gene>
    <name evidence="2" type="ORF">HH212_18365</name>
</gene>
<sequence>MTTPVQRALSRGALWLACGLAAAPTAFAAAPACYNFSPVNQYNLQVSAGFWNPIIRYVSARSGVCLTLKLGRTSADTTSYILAREVDFAFTNHLFSPEREKMGWTVFGRRNAPPVRGQIVVPADSPIKDIKDLAGSAVGFPGPEALVAYKVTYAQLLRRGVPVSVLFAGNHDAAFTQLFAGRVKAVGANSQLVASWGDREGKSFRVLWSSAPFNDLALMASPRVPAEQVHAVARAFLGMHLDPEGRQVLAAAAELVHAATPQSFVAASDADYASYRTFYAEAPANLR</sequence>
<feature type="chain" id="PRO_5031534834" evidence="1">
    <location>
        <begin position="29"/>
        <end position="287"/>
    </location>
</feature>
<dbReference type="AlphaFoldDB" id="A0A7Z2VZI2"/>